<dbReference type="SUPFAM" id="SSF52540">
    <property type="entry name" value="P-loop containing nucleoside triphosphate hydrolases"/>
    <property type="match status" value="1"/>
</dbReference>
<sequence length="276" mass="28947">MRAVPHDLVQLTERVRAIEQAGGGGGASASQVVTGWTAVDAALGGGLVAGVVHEWFGGEPAGPGQAADEAPPLTVLMHLARQAMGGGPRGGWCVWVGRGCWPHPHGLVDEQAAVLERCLWVDPPTAAFRVWAIDLAARCAGVAVVVADGSGLDMAATRRLQLAAEAGGTLVLLARPAKERVKRSAASTRWAVTPAVSDTNTPRWELALWRCKGVQQRVGQEGQQTVWWLEGKHTRGKGLVVIPTAPDDRPPPEVAPSEAAEPGPASPSVEARQRRA</sequence>
<dbReference type="Gene3D" id="3.40.50.300">
    <property type="entry name" value="P-loop containing nucleotide triphosphate hydrolases"/>
    <property type="match status" value="1"/>
</dbReference>
<reference evidence="2 3" key="1">
    <citation type="submission" date="2024-08" db="EMBL/GenBank/DDBJ databases">
        <title>Whole-genome sequencing of halo(alkali)philic microorganisms from hypersaline lakes.</title>
        <authorList>
            <person name="Sorokin D.Y."/>
            <person name="Merkel A.Y."/>
            <person name="Messina E."/>
            <person name="Yakimov M."/>
        </authorList>
    </citation>
    <scope>NUCLEOTIDE SEQUENCE [LARGE SCALE GENOMIC DNA]</scope>
    <source>
        <strain evidence="2 3">AB-hyl4</strain>
    </source>
</reference>
<feature type="region of interest" description="Disordered" evidence="1">
    <location>
        <begin position="242"/>
        <end position="276"/>
    </location>
</feature>
<gene>
    <name evidence="2" type="ORF">ACERK3_01450</name>
</gene>
<organism evidence="2 3">
    <name type="scientific">Natronomicrosphaera hydrolytica</name>
    <dbReference type="NCBI Taxonomy" id="3242702"/>
    <lineage>
        <taxon>Bacteria</taxon>
        <taxon>Pseudomonadati</taxon>
        <taxon>Planctomycetota</taxon>
        <taxon>Phycisphaerae</taxon>
        <taxon>Phycisphaerales</taxon>
        <taxon>Phycisphaeraceae</taxon>
        <taxon>Natronomicrosphaera</taxon>
    </lineage>
</organism>
<accession>A0ABV4U3R4</accession>
<evidence type="ECO:0000313" key="3">
    <source>
        <dbReference type="Proteomes" id="UP001575105"/>
    </source>
</evidence>
<keyword evidence="3" id="KW-1185">Reference proteome</keyword>
<name>A0ABV4U3R4_9BACT</name>
<dbReference type="EMBL" id="JBGUBD010000001">
    <property type="protein sequence ID" value="MFA9476948.1"/>
    <property type="molecule type" value="Genomic_DNA"/>
</dbReference>
<protein>
    <submittedName>
        <fullName evidence="2">ImuA family protein</fullName>
    </submittedName>
</protein>
<dbReference type="RefSeq" id="WP_425343873.1">
    <property type="nucleotide sequence ID" value="NZ_JBGUBD010000001.1"/>
</dbReference>
<comment type="caution">
    <text evidence="2">The sequence shown here is derived from an EMBL/GenBank/DDBJ whole genome shotgun (WGS) entry which is preliminary data.</text>
</comment>
<dbReference type="InterPro" id="IPR027417">
    <property type="entry name" value="P-loop_NTPase"/>
</dbReference>
<evidence type="ECO:0000313" key="2">
    <source>
        <dbReference type="EMBL" id="MFA9476948.1"/>
    </source>
</evidence>
<feature type="compositionally biased region" description="Low complexity" evidence="1">
    <location>
        <begin position="255"/>
        <end position="270"/>
    </location>
</feature>
<proteinExistence type="predicted"/>
<dbReference type="Proteomes" id="UP001575105">
    <property type="component" value="Unassembled WGS sequence"/>
</dbReference>
<evidence type="ECO:0000256" key="1">
    <source>
        <dbReference type="SAM" id="MobiDB-lite"/>
    </source>
</evidence>